<evidence type="ECO:0000313" key="5">
    <source>
        <dbReference type="Proteomes" id="UP001153712"/>
    </source>
</evidence>
<feature type="chain" id="PRO_5040173712" evidence="3">
    <location>
        <begin position="21"/>
        <end position="176"/>
    </location>
</feature>
<name>A0A9N9TNA6_PHYSR</name>
<dbReference type="Pfam" id="PF00379">
    <property type="entry name" value="Chitin_bind_4"/>
    <property type="match status" value="1"/>
</dbReference>
<dbReference type="GO" id="GO:0005615">
    <property type="term" value="C:extracellular space"/>
    <property type="evidence" value="ECO:0007669"/>
    <property type="project" value="TreeGrafter"/>
</dbReference>
<dbReference type="GO" id="GO:0031012">
    <property type="term" value="C:extracellular matrix"/>
    <property type="evidence" value="ECO:0007669"/>
    <property type="project" value="TreeGrafter"/>
</dbReference>
<evidence type="ECO:0000256" key="1">
    <source>
        <dbReference type="ARBA" id="ARBA00022460"/>
    </source>
</evidence>
<feature type="signal peptide" evidence="3">
    <location>
        <begin position="1"/>
        <end position="20"/>
    </location>
</feature>
<organism evidence="4 5">
    <name type="scientific">Phyllotreta striolata</name>
    <name type="common">Striped flea beetle</name>
    <name type="synonym">Crioceris striolata</name>
    <dbReference type="NCBI Taxonomy" id="444603"/>
    <lineage>
        <taxon>Eukaryota</taxon>
        <taxon>Metazoa</taxon>
        <taxon>Ecdysozoa</taxon>
        <taxon>Arthropoda</taxon>
        <taxon>Hexapoda</taxon>
        <taxon>Insecta</taxon>
        <taxon>Pterygota</taxon>
        <taxon>Neoptera</taxon>
        <taxon>Endopterygota</taxon>
        <taxon>Coleoptera</taxon>
        <taxon>Polyphaga</taxon>
        <taxon>Cucujiformia</taxon>
        <taxon>Chrysomeloidea</taxon>
        <taxon>Chrysomelidae</taxon>
        <taxon>Galerucinae</taxon>
        <taxon>Alticini</taxon>
        <taxon>Phyllotreta</taxon>
    </lineage>
</organism>
<dbReference type="PRINTS" id="PR00947">
    <property type="entry name" value="CUTICLE"/>
</dbReference>
<accession>A0A9N9TNA6</accession>
<dbReference type="AlphaFoldDB" id="A0A9N9TNA6"/>
<keyword evidence="1 2" id="KW-0193">Cuticle</keyword>
<keyword evidence="3" id="KW-0732">Signal</keyword>
<dbReference type="PANTHER" id="PTHR12236">
    <property type="entry name" value="STRUCTURAL CONTITUENT OF CUTICLE"/>
    <property type="match status" value="1"/>
</dbReference>
<protein>
    <submittedName>
        <fullName evidence="4">Uncharacterized protein</fullName>
    </submittedName>
</protein>
<reference evidence="4" key="1">
    <citation type="submission" date="2022-01" db="EMBL/GenBank/DDBJ databases">
        <authorList>
            <person name="King R."/>
        </authorList>
    </citation>
    <scope>NUCLEOTIDE SEQUENCE</scope>
</reference>
<evidence type="ECO:0000313" key="4">
    <source>
        <dbReference type="EMBL" id="CAG9857153.1"/>
    </source>
</evidence>
<gene>
    <name evidence="4" type="ORF">PHYEVI_LOCUS3564</name>
</gene>
<dbReference type="PANTHER" id="PTHR12236:SF75">
    <property type="entry name" value="CUTICULAR PROTEIN 62BB, ISOFORM A"/>
    <property type="match status" value="1"/>
</dbReference>
<dbReference type="EMBL" id="OU900106">
    <property type="protein sequence ID" value="CAG9857153.1"/>
    <property type="molecule type" value="Genomic_DNA"/>
</dbReference>
<dbReference type="GO" id="GO:0042302">
    <property type="term" value="F:structural constituent of cuticle"/>
    <property type="evidence" value="ECO:0007669"/>
    <property type="project" value="UniProtKB-UniRule"/>
</dbReference>
<dbReference type="InterPro" id="IPR051217">
    <property type="entry name" value="Insect_Cuticle_Struc_Prot"/>
</dbReference>
<dbReference type="PROSITE" id="PS00233">
    <property type="entry name" value="CHIT_BIND_RR_1"/>
    <property type="match status" value="1"/>
</dbReference>
<dbReference type="Proteomes" id="UP001153712">
    <property type="component" value="Chromosome 13"/>
</dbReference>
<dbReference type="InterPro" id="IPR000618">
    <property type="entry name" value="Insect_cuticle"/>
</dbReference>
<evidence type="ECO:0000256" key="2">
    <source>
        <dbReference type="PROSITE-ProRule" id="PRU00497"/>
    </source>
</evidence>
<keyword evidence="5" id="KW-1185">Reference proteome</keyword>
<proteinExistence type="predicted"/>
<evidence type="ECO:0000256" key="3">
    <source>
        <dbReference type="SAM" id="SignalP"/>
    </source>
</evidence>
<dbReference type="OrthoDB" id="10071059at2759"/>
<sequence>MLSKVVCVAVLVACLATARAGVLVPAEVDDSRYTFGYSVDDPFTGDSKAQVETRNGGLVQGTYSLNDPDGTRRTVDYTADDINGFNAVVRKSPLIHSQFHAVPPKVVPVVSNAPTPVVTNLISDDTVEVGAAPAVSRNVPLSYAAYSLPVKSYSYPYGLVRPYFNAEPYYRNIYYY</sequence>
<dbReference type="InterPro" id="IPR031311">
    <property type="entry name" value="CHIT_BIND_RR_consensus"/>
</dbReference>
<dbReference type="PROSITE" id="PS51155">
    <property type="entry name" value="CHIT_BIND_RR_2"/>
    <property type="match status" value="1"/>
</dbReference>